<proteinExistence type="predicted"/>
<dbReference type="RefSeq" id="WP_133574622.1">
    <property type="nucleotide sequence ID" value="NZ_SNYC01000003.1"/>
</dbReference>
<evidence type="ECO:0000256" key="1">
    <source>
        <dbReference type="SAM" id="SignalP"/>
    </source>
</evidence>
<dbReference type="Proteomes" id="UP000295620">
    <property type="component" value="Unassembled WGS sequence"/>
</dbReference>
<protein>
    <recommendedName>
        <fullName evidence="4">Endosialidase-like protein</fullName>
    </recommendedName>
</protein>
<name>A0A4R6T0K1_9SPHI</name>
<dbReference type="EMBL" id="SNYC01000003">
    <property type="protein sequence ID" value="TDQ11559.1"/>
    <property type="molecule type" value="Genomic_DNA"/>
</dbReference>
<evidence type="ECO:0008006" key="4">
    <source>
        <dbReference type="Google" id="ProtNLM"/>
    </source>
</evidence>
<feature type="signal peptide" evidence="1">
    <location>
        <begin position="1"/>
        <end position="19"/>
    </location>
</feature>
<evidence type="ECO:0000313" key="2">
    <source>
        <dbReference type="EMBL" id="TDQ11559.1"/>
    </source>
</evidence>
<keyword evidence="3" id="KW-1185">Reference proteome</keyword>
<evidence type="ECO:0000313" key="3">
    <source>
        <dbReference type="Proteomes" id="UP000295620"/>
    </source>
</evidence>
<keyword evidence="1" id="KW-0732">Signal</keyword>
<feature type="chain" id="PRO_5020409614" description="Endosialidase-like protein" evidence="1">
    <location>
        <begin position="20"/>
        <end position="351"/>
    </location>
</feature>
<sequence length="351" mass="37677">MKHLYILAALIFLTHGVFAQATNTFPANGPVGIGTVTPPTLLYVSGDHQTTSFGLHYGHPDPLNSADLRLWASEPGATWTGTGIGNNVSNSPGILRINTSKGASYMRLLEQEIRLNVVRIDGTDVNGMTINGYGNIGFGTTAPDQKLVVGGNIKAILDQSTFPDKNVFNIMSLGVSGASGARNWTLRGVYQYGNGVGVNAAGGDLDIIKSLDGNTILGTKFDGTALGNIGIGTTTPGSYRLAVNGNIRAKEIKVESTNWPDYVFVKDYQLPTLQQTAEFIKDNGHLPGIPNAEEVKDNGIDLGEMNAKLLKKIEELTLHAIDQEKRISTQEKESAALKALVLKMSEKFYNK</sequence>
<gene>
    <name evidence="2" type="ORF">ATK78_0682</name>
</gene>
<dbReference type="AlphaFoldDB" id="A0A4R6T0K1"/>
<comment type="caution">
    <text evidence="2">The sequence shown here is derived from an EMBL/GenBank/DDBJ whole genome shotgun (WGS) entry which is preliminary data.</text>
</comment>
<accession>A0A4R6T0K1</accession>
<reference evidence="2 3" key="1">
    <citation type="submission" date="2019-03" db="EMBL/GenBank/DDBJ databases">
        <title>Genomic Encyclopedia of Archaeal and Bacterial Type Strains, Phase II (KMG-II): from individual species to whole genera.</title>
        <authorList>
            <person name="Goeker M."/>
        </authorList>
    </citation>
    <scope>NUCLEOTIDE SEQUENCE [LARGE SCALE GENOMIC DNA]</scope>
    <source>
        <strain evidence="2 3">DSM 19035</strain>
    </source>
</reference>
<dbReference type="OrthoDB" id="680331at2"/>
<organism evidence="2 3">
    <name type="scientific">Pedobacter metabolipauper</name>
    <dbReference type="NCBI Taxonomy" id="425513"/>
    <lineage>
        <taxon>Bacteria</taxon>
        <taxon>Pseudomonadati</taxon>
        <taxon>Bacteroidota</taxon>
        <taxon>Sphingobacteriia</taxon>
        <taxon>Sphingobacteriales</taxon>
        <taxon>Sphingobacteriaceae</taxon>
        <taxon>Pedobacter</taxon>
    </lineage>
</organism>